<dbReference type="Proteomes" id="UP000765802">
    <property type="component" value="Unassembled WGS sequence"/>
</dbReference>
<evidence type="ECO:0000313" key="2">
    <source>
        <dbReference type="EMBL" id="MBC6491019.1"/>
    </source>
</evidence>
<dbReference type="Gene3D" id="3.40.50.2000">
    <property type="entry name" value="Glycogen Phosphorylase B"/>
    <property type="match status" value="1"/>
</dbReference>
<accession>A0ABR7M910</accession>
<reference evidence="2 3" key="1">
    <citation type="submission" date="2016-07" db="EMBL/GenBank/DDBJ databases">
        <title>Genome analysis of Flavihumibacter stibioxidans YS-17.</title>
        <authorList>
            <person name="Shi K."/>
            <person name="Han Y."/>
            <person name="Wang G."/>
        </authorList>
    </citation>
    <scope>NUCLEOTIDE SEQUENCE [LARGE SCALE GENOMIC DNA]</scope>
    <source>
        <strain evidence="2 3">YS-17</strain>
    </source>
</reference>
<protein>
    <recommendedName>
        <fullName evidence="4">Glycosyl transferase family 1 domain-containing protein</fullName>
    </recommendedName>
</protein>
<comment type="caution">
    <text evidence="2">The sequence shown here is derived from an EMBL/GenBank/DDBJ whole genome shotgun (WGS) entry which is preliminary data.</text>
</comment>
<sequence length="403" mass="45304">MNKDKGKIICFQIGAREHYALPRGFHQQGRLAAMVTDFLYPDLPGVLKPIMNGPTFKSLQLRDHPDLGKMPAVSFATKALLFELGAKLKKQQGWDLIMARNKWFGRMAAAWLEDYLRKANHKPVVFSYSYSALEIFKVARKYGCTTVLGQIDGAMAEEDIVRKESELFPEFKEGFATIPSVYWEHWRQEVHLADYVVVNSAWSKNLALENGVSENKLFVAPLAYESGEAETSKGIRKNGFQTPLKVLYLGTLTLRKGLARLLNVAKLLEGFPIEFTIAGGSSLVVPDRFKNLSNVKFTGKIERDLTNELYREHHVFIFPTLSDGFGMTQLEALSNGCYLVVSPYCGEVVDSPDRGIVVDPYDAENMAETLRQLATNESKVWHLPDSDMVSGRFSINNVCSLYP</sequence>
<proteinExistence type="predicted"/>
<evidence type="ECO:0000313" key="3">
    <source>
        <dbReference type="Proteomes" id="UP000765802"/>
    </source>
</evidence>
<dbReference type="EMBL" id="MBUA01000012">
    <property type="protein sequence ID" value="MBC6491019.1"/>
    <property type="molecule type" value="Genomic_DNA"/>
</dbReference>
<gene>
    <name evidence="2" type="ORF">BC349_08255</name>
</gene>
<evidence type="ECO:0008006" key="4">
    <source>
        <dbReference type="Google" id="ProtNLM"/>
    </source>
</evidence>
<evidence type="ECO:0000256" key="1">
    <source>
        <dbReference type="ARBA" id="ARBA00022679"/>
    </source>
</evidence>
<organism evidence="2 3">
    <name type="scientific">Flavihumibacter stibioxidans</name>
    <dbReference type="NCBI Taxonomy" id="1834163"/>
    <lineage>
        <taxon>Bacteria</taxon>
        <taxon>Pseudomonadati</taxon>
        <taxon>Bacteroidota</taxon>
        <taxon>Chitinophagia</taxon>
        <taxon>Chitinophagales</taxon>
        <taxon>Chitinophagaceae</taxon>
        <taxon>Flavihumibacter</taxon>
    </lineage>
</organism>
<dbReference type="RefSeq" id="WP_187256354.1">
    <property type="nucleotide sequence ID" value="NZ_JBHULF010000014.1"/>
</dbReference>
<keyword evidence="1" id="KW-0808">Transferase</keyword>
<dbReference type="Pfam" id="PF13692">
    <property type="entry name" value="Glyco_trans_1_4"/>
    <property type="match status" value="1"/>
</dbReference>
<dbReference type="PANTHER" id="PTHR46401">
    <property type="entry name" value="GLYCOSYLTRANSFERASE WBBK-RELATED"/>
    <property type="match status" value="1"/>
</dbReference>
<name>A0ABR7M910_9BACT</name>
<dbReference type="SUPFAM" id="SSF53756">
    <property type="entry name" value="UDP-Glycosyltransferase/glycogen phosphorylase"/>
    <property type="match status" value="1"/>
</dbReference>
<dbReference type="CDD" id="cd03801">
    <property type="entry name" value="GT4_PimA-like"/>
    <property type="match status" value="1"/>
</dbReference>
<dbReference type="PANTHER" id="PTHR46401:SF2">
    <property type="entry name" value="GLYCOSYLTRANSFERASE WBBK-RELATED"/>
    <property type="match status" value="1"/>
</dbReference>
<keyword evidence="3" id="KW-1185">Reference proteome</keyword>